<feature type="region of interest" description="Disordered" evidence="7">
    <location>
        <begin position="298"/>
        <end position="321"/>
    </location>
</feature>
<keyword evidence="3 8" id="KW-0645">Protease</keyword>
<dbReference type="InterPro" id="IPR001907">
    <property type="entry name" value="ClpP"/>
</dbReference>
<dbReference type="Proteomes" id="UP000249590">
    <property type="component" value="Unassembled WGS sequence"/>
</dbReference>
<reference evidence="8 9" key="1">
    <citation type="submission" date="2018-05" db="EMBL/GenBank/DDBJ databases">
        <title>Acuticoccus sediminis sp. nov., isolated from deep-sea sediment of Indian Ocean.</title>
        <authorList>
            <person name="Liu X."/>
            <person name="Lai Q."/>
            <person name="Du Y."/>
            <person name="Sun F."/>
            <person name="Zhang X."/>
            <person name="Wang S."/>
            <person name="Shao Z."/>
        </authorList>
    </citation>
    <scope>NUCLEOTIDE SEQUENCE [LARGE SCALE GENOMIC DNA]</scope>
    <source>
        <strain evidence="8 9">PTG4-2</strain>
    </source>
</reference>
<evidence type="ECO:0000256" key="4">
    <source>
        <dbReference type="ARBA" id="ARBA00022801"/>
    </source>
</evidence>
<keyword evidence="9" id="KW-1185">Reference proteome</keyword>
<dbReference type="PANTHER" id="PTHR10381:SF70">
    <property type="entry name" value="ATP-DEPENDENT CLP PROTEASE PROTEOLYTIC SUBUNIT"/>
    <property type="match status" value="1"/>
</dbReference>
<dbReference type="OrthoDB" id="9806592at2"/>
<dbReference type="PANTHER" id="PTHR10381">
    <property type="entry name" value="ATP-DEPENDENT CLP PROTEASE PROTEOLYTIC SUBUNIT"/>
    <property type="match status" value="1"/>
</dbReference>
<comment type="similarity">
    <text evidence="1 6">Belongs to the peptidase S14 family.</text>
</comment>
<dbReference type="GO" id="GO:0004252">
    <property type="term" value="F:serine-type endopeptidase activity"/>
    <property type="evidence" value="ECO:0007669"/>
    <property type="project" value="InterPro"/>
</dbReference>
<name>A0A8B2NST2_9HYPH</name>
<evidence type="ECO:0000256" key="2">
    <source>
        <dbReference type="ARBA" id="ARBA00022490"/>
    </source>
</evidence>
<accession>A0A8B2NST2</accession>
<dbReference type="EMBL" id="QHHQ01000003">
    <property type="protein sequence ID" value="RAI01109.1"/>
    <property type="molecule type" value="Genomic_DNA"/>
</dbReference>
<dbReference type="Gene3D" id="3.90.226.10">
    <property type="entry name" value="2-enoyl-CoA Hydratase, Chain A, domain 1"/>
    <property type="match status" value="1"/>
</dbReference>
<dbReference type="SUPFAM" id="SSF52096">
    <property type="entry name" value="ClpP/crotonase"/>
    <property type="match status" value="1"/>
</dbReference>
<evidence type="ECO:0000256" key="6">
    <source>
        <dbReference type="RuleBase" id="RU003567"/>
    </source>
</evidence>
<dbReference type="InterPro" id="IPR023562">
    <property type="entry name" value="ClpP/TepA"/>
</dbReference>
<dbReference type="NCBIfam" id="NF045542">
    <property type="entry name" value="Clp_rel_HeadMat"/>
    <property type="match status" value="1"/>
</dbReference>
<dbReference type="PRINTS" id="PR00127">
    <property type="entry name" value="CLPPROTEASEP"/>
</dbReference>
<evidence type="ECO:0000256" key="3">
    <source>
        <dbReference type="ARBA" id="ARBA00022670"/>
    </source>
</evidence>
<evidence type="ECO:0000256" key="7">
    <source>
        <dbReference type="SAM" id="MobiDB-lite"/>
    </source>
</evidence>
<dbReference type="GO" id="GO:0051117">
    <property type="term" value="F:ATPase binding"/>
    <property type="evidence" value="ECO:0007669"/>
    <property type="project" value="TreeGrafter"/>
</dbReference>
<dbReference type="GO" id="GO:0006515">
    <property type="term" value="P:protein quality control for misfolded or incompletely synthesized proteins"/>
    <property type="evidence" value="ECO:0007669"/>
    <property type="project" value="TreeGrafter"/>
</dbReference>
<dbReference type="GO" id="GO:0004176">
    <property type="term" value="F:ATP-dependent peptidase activity"/>
    <property type="evidence" value="ECO:0007669"/>
    <property type="project" value="InterPro"/>
</dbReference>
<dbReference type="AlphaFoldDB" id="A0A8B2NST2"/>
<dbReference type="GO" id="GO:0009368">
    <property type="term" value="C:endopeptidase Clp complex"/>
    <property type="evidence" value="ECO:0007669"/>
    <property type="project" value="TreeGrafter"/>
</dbReference>
<gene>
    <name evidence="8" type="ORF">DLJ53_18000</name>
</gene>
<evidence type="ECO:0000256" key="1">
    <source>
        <dbReference type="ARBA" id="ARBA00007039"/>
    </source>
</evidence>
<protein>
    <recommendedName>
        <fullName evidence="6">ATP-dependent Clp protease proteolytic subunit</fullName>
    </recommendedName>
</protein>
<keyword evidence="2" id="KW-0963">Cytoplasm</keyword>
<proteinExistence type="inferred from homology"/>
<feature type="region of interest" description="Disordered" evidence="7">
    <location>
        <begin position="203"/>
        <end position="234"/>
    </location>
</feature>
<evidence type="ECO:0000313" key="8">
    <source>
        <dbReference type="EMBL" id="RAI01109.1"/>
    </source>
</evidence>
<dbReference type="Pfam" id="PF00574">
    <property type="entry name" value="CLP_protease"/>
    <property type="match status" value="1"/>
</dbReference>
<keyword evidence="5" id="KW-0720">Serine protease</keyword>
<evidence type="ECO:0000313" key="9">
    <source>
        <dbReference type="Proteomes" id="UP000249590"/>
    </source>
</evidence>
<organism evidence="8 9">
    <name type="scientific">Acuticoccus sediminis</name>
    <dbReference type="NCBI Taxonomy" id="2184697"/>
    <lineage>
        <taxon>Bacteria</taxon>
        <taxon>Pseudomonadati</taxon>
        <taxon>Pseudomonadota</taxon>
        <taxon>Alphaproteobacteria</taxon>
        <taxon>Hyphomicrobiales</taxon>
        <taxon>Amorphaceae</taxon>
        <taxon>Acuticoccus</taxon>
    </lineage>
</organism>
<keyword evidence="4" id="KW-0378">Hydrolase</keyword>
<sequence length="359" mass="38296">MPVLQDGELVLYGFVGDSYWGEGFTASEVLAALAVHGRDNEITVRINSGGGYIDDGIAIYNSLIAHRGKVRVEVDAMAASSASIIAMAGDDIIMKAGSIMMIHDPANITFGTVADHEKSIEQLTAQATQMASIYAERSGQDDDAVRDQMKAETWMTADEAVSNGYADSVEKAKARAIAAFDFRSYAKAPERLKTLSKRHRWSFETDERTAASADDQPRQHKEKSMTDKTEAGTDTAAIEKAKTEAAAEAATAAVTAYKERRKTVLALDEAKGREALAEHLIDTDMSVEAIKATLAVAPAPEAPEADEPQTTGTTDPAPSVADYERQRLNGEGLNGGGKTKAAAPSLAANMRKLLGKEVA</sequence>
<comment type="caution">
    <text evidence="8">The sequence shown here is derived from an EMBL/GenBank/DDBJ whole genome shotgun (WGS) entry which is preliminary data.</text>
</comment>
<dbReference type="RefSeq" id="WP_111347708.1">
    <property type="nucleotide sequence ID" value="NZ_QHHQ01000003.1"/>
</dbReference>
<dbReference type="CDD" id="cd07016">
    <property type="entry name" value="S14_ClpP_1"/>
    <property type="match status" value="1"/>
</dbReference>
<dbReference type="InterPro" id="IPR029045">
    <property type="entry name" value="ClpP/crotonase-like_dom_sf"/>
</dbReference>
<evidence type="ECO:0000256" key="5">
    <source>
        <dbReference type="ARBA" id="ARBA00022825"/>
    </source>
</evidence>